<dbReference type="CDD" id="cd06225">
    <property type="entry name" value="HAMP"/>
    <property type="match status" value="1"/>
</dbReference>
<feature type="domain" description="Histidine kinase" evidence="16">
    <location>
        <begin position="241"/>
        <end position="457"/>
    </location>
</feature>
<feature type="domain" description="HAMP" evidence="17">
    <location>
        <begin position="180"/>
        <end position="233"/>
    </location>
</feature>
<dbReference type="PROSITE" id="PS50109">
    <property type="entry name" value="HIS_KIN"/>
    <property type="match status" value="1"/>
</dbReference>
<dbReference type="CDD" id="cd00082">
    <property type="entry name" value="HisKA"/>
    <property type="match status" value="1"/>
</dbReference>
<dbReference type="Gene3D" id="6.10.340.10">
    <property type="match status" value="1"/>
</dbReference>
<dbReference type="NCBIfam" id="TIGR01386">
    <property type="entry name" value="cztS_silS_copS"/>
    <property type="match status" value="1"/>
</dbReference>
<keyword evidence="8 15" id="KW-0812">Transmembrane</keyword>
<comment type="subcellular location">
    <subcellularLocation>
        <location evidence="2">Cell inner membrane</location>
    </subcellularLocation>
    <subcellularLocation>
        <location evidence="3">Cell membrane</location>
        <topology evidence="3">Multi-pass membrane protein</topology>
    </subcellularLocation>
</comment>
<evidence type="ECO:0000256" key="6">
    <source>
        <dbReference type="ARBA" id="ARBA00022553"/>
    </source>
</evidence>
<dbReference type="PANTHER" id="PTHR45528:SF1">
    <property type="entry name" value="SENSOR HISTIDINE KINASE CPXA"/>
    <property type="match status" value="1"/>
</dbReference>
<evidence type="ECO:0000256" key="11">
    <source>
        <dbReference type="ARBA" id="ARBA00022840"/>
    </source>
</evidence>
<dbReference type="SMART" id="SM00387">
    <property type="entry name" value="HATPase_c"/>
    <property type="match status" value="1"/>
</dbReference>
<dbReference type="InterPro" id="IPR004358">
    <property type="entry name" value="Sig_transdc_His_kin-like_C"/>
</dbReference>
<keyword evidence="10 18" id="KW-0418">Kinase</keyword>
<dbReference type="Pfam" id="PF00672">
    <property type="entry name" value="HAMP"/>
    <property type="match status" value="1"/>
</dbReference>
<keyword evidence="19" id="KW-1185">Reference proteome</keyword>
<dbReference type="Proteomes" id="UP000184127">
    <property type="component" value="Unassembled WGS sequence"/>
</dbReference>
<dbReference type="InterPro" id="IPR003660">
    <property type="entry name" value="HAMP_dom"/>
</dbReference>
<dbReference type="RefSeq" id="WP_072969427.1">
    <property type="nucleotide sequence ID" value="NZ_FQUR01000020.1"/>
</dbReference>
<sequence>MKKIYFPLKLKLTLWYVLLLTIVITIFSVVTYLSLEKMIIINEDTILKTQVQQISSVLDIENGKIKSGDEPFYANTDFYGALYSYPDLKLIESNIPSKILSQYTTNTDFIGKYQTVTSPEGKLRMYSAPVYYDSKIMGIIVIAQSLNLMDIAMKNLFGIFTIIIPILIGIAILGGIIISNKALKPISHMTKVAREISVGDLSKRLNLPYTNDEIGNLAQTFDMMIEKLENSFKRQKQFTHDASHELRTPIAVIQTQAESALNGTGTKEEYKKALQVILEEAKHMSKLVHDLLFLARSDSNAEKLTIENLNFSELIEGIVNELAPLAENNGLTLKIIKNDSSYIRGDQTRIIQLFYNLIDNAIKYTPAGGKVEISVENSGKFIKTSIKDTGIGIPEEHLPHIFERFYRVDKARTRKSGGSGLGLSICQWIINAHGGKIQVESCEGKGTTFVVWLPTLKK</sequence>
<accession>A0A1M5A6P7</accession>
<evidence type="ECO:0000256" key="9">
    <source>
        <dbReference type="ARBA" id="ARBA00022741"/>
    </source>
</evidence>
<dbReference type="AlphaFoldDB" id="A0A1M5A6P7"/>
<dbReference type="CDD" id="cd00075">
    <property type="entry name" value="HATPase"/>
    <property type="match status" value="1"/>
</dbReference>
<dbReference type="InterPro" id="IPR036890">
    <property type="entry name" value="HATPase_C_sf"/>
</dbReference>
<reference evidence="19" key="1">
    <citation type="submission" date="2016-11" db="EMBL/GenBank/DDBJ databases">
        <authorList>
            <person name="Varghese N."/>
            <person name="Submissions S."/>
        </authorList>
    </citation>
    <scope>NUCLEOTIDE SEQUENCE [LARGE SCALE GENOMIC DNA]</scope>
    <source>
        <strain evidence="19">DSM 18761</strain>
    </source>
</reference>
<dbReference type="SMART" id="SM00304">
    <property type="entry name" value="HAMP"/>
    <property type="match status" value="1"/>
</dbReference>
<evidence type="ECO:0000259" key="17">
    <source>
        <dbReference type="PROSITE" id="PS50885"/>
    </source>
</evidence>
<keyword evidence="12 15" id="KW-1133">Transmembrane helix</keyword>
<dbReference type="PANTHER" id="PTHR45528">
    <property type="entry name" value="SENSOR HISTIDINE KINASE CPXA"/>
    <property type="match status" value="1"/>
</dbReference>
<dbReference type="GO" id="GO:0005524">
    <property type="term" value="F:ATP binding"/>
    <property type="evidence" value="ECO:0007669"/>
    <property type="project" value="UniProtKB-KW"/>
</dbReference>
<evidence type="ECO:0000256" key="14">
    <source>
        <dbReference type="ARBA" id="ARBA00023136"/>
    </source>
</evidence>
<dbReference type="Pfam" id="PF02518">
    <property type="entry name" value="HATPase_c"/>
    <property type="match status" value="1"/>
</dbReference>
<proteinExistence type="predicted"/>
<dbReference type="InterPro" id="IPR003661">
    <property type="entry name" value="HisK_dim/P_dom"/>
</dbReference>
<dbReference type="Pfam" id="PF00512">
    <property type="entry name" value="HisKA"/>
    <property type="match status" value="1"/>
</dbReference>
<evidence type="ECO:0000256" key="1">
    <source>
        <dbReference type="ARBA" id="ARBA00000085"/>
    </source>
</evidence>
<evidence type="ECO:0000256" key="15">
    <source>
        <dbReference type="SAM" id="Phobius"/>
    </source>
</evidence>
<organism evidence="18 19">
    <name type="scientific">Thermoanaerobacter uzonensis DSM 18761</name>
    <dbReference type="NCBI Taxonomy" id="1123369"/>
    <lineage>
        <taxon>Bacteria</taxon>
        <taxon>Bacillati</taxon>
        <taxon>Bacillota</taxon>
        <taxon>Clostridia</taxon>
        <taxon>Thermoanaerobacterales</taxon>
        <taxon>Thermoanaerobacteraceae</taxon>
        <taxon>Thermoanaerobacter</taxon>
    </lineage>
</organism>
<gene>
    <name evidence="18" type="ORF">SAMN02745195_02219</name>
</gene>
<dbReference type="SMART" id="SM00388">
    <property type="entry name" value="HisKA"/>
    <property type="match status" value="1"/>
</dbReference>
<dbReference type="SUPFAM" id="SSF55874">
    <property type="entry name" value="ATPase domain of HSP90 chaperone/DNA topoisomerase II/histidine kinase"/>
    <property type="match status" value="1"/>
</dbReference>
<keyword evidence="5" id="KW-1003">Cell membrane</keyword>
<dbReference type="PROSITE" id="PS50885">
    <property type="entry name" value="HAMP"/>
    <property type="match status" value="1"/>
</dbReference>
<evidence type="ECO:0000256" key="7">
    <source>
        <dbReference type="ARBA" id="ARBA00022679"/>
    </source>
</evidence>
<keyword evidence="7" id="KW-0808">Transferase</keyword>
<evidence type="ECO:0000259" key="16">
    <source>
        <dbReference type="PROSITE" id="PS50109"/>
    </source>
</evidence>
<dbReference type="EMBL" id="FQUR01000020">
    <property type="protein sequence ID" value="SHF25983.1"/>
    <property type="molecule type" value="Genomic_DNA"/>
</dbReference>
<evidence type="ECO:0000313" key="19">
    <source>
        <dbReference type="Proteomes" id="UP000184127"/>
    </source>
</evidence>
<dbReference type="InterPro" id="IPR036097">
    <property type="entry name" value="HisK_dim/P_sf"/>
</dbReference>
<feature type="transmembrane region" description="Helical" evidence="15">
    <location>
        <begin position="156"/>
        <end position="178"/>
    </location>
</feature>
<evidence type="ECO:0000256" key="4">
    <source>
        <dbReference type="ARBA" id="ARBA00012438"/>
    </source>
</evidence>
<evidence type="ECO:0000313" key="18">
    <source>
        <dbReference type="EMBL" id="SHF25983.1"/>
    </source>
</evidence>
<evidence type="ECO:0000256" key="2">
    <source>
        <dbReference type="ARBA" id="ARBA00004533"/>
    </source>
</evidence>
<dbReference type="InterPro" id="IPR003594">
    <property type="entry name" value="HATPase_dom"/>
</dbReference>
<keyword evidence="9" id="KW-0547">Nucleotide-binding</keyword>
<keyword evidence="14 15" id="KW-0472">Membrane</keyword>
<comment type="catalytic activity">
    <reaction evidence="1">
        <text>ATP + protein L-histidine = ADP + protein N-phospho-L-histidine.</text>
        <dbReference type="EC" id="2.7.13.3"/>
    </reaction>
</comment>
<dbReference type="FunFam" id="3.30.565.10:FF:000006">
    <property type="entry name" value="Sensor histidine kinase WalK"/>
    <property type="match status" value="1"/>
</dbReference>
<evidence type="ECO:0000256" key="10">
    <source>
        <dbReference type="ARBA" id="ARBA00022777"/>
    </source>
</evidence>
<dbReference type="GO" id="GO:0005886">
    <property type="term" value="C:plasma membrane"/>
    <property type="evidence" value="ECO:0007669"/>
    <property type="project" value="UniProtKB-SubCell"/>
</dbReference>
<keyword evidence="13" id="KW-0902">Two-component regulatory system</keyword>
<dbReference type="FunFam" id="1.10.287.130:FF:000001">
    <property type="entry name" value="Two-component sensor histidine kinase"/>
    <property type="match status" value="1"/>
</dbReference>
<keyword evidence="6" id="KW-0597">Phosphoprotein</keyword>
<evidence type="ECO:0000256" key="5">
    <source>
        <dbReference type="ARBA" id="ARBA00022475"/>
    </source>
</evidence>
<feature type="transmembrane region" description="Helical" evidence="15">
    <location>
        <begin position="12"/>
        <end position="35"/>
    </location>
</feature>
<name>A0A1M5A6P7_9THEO</name>
<dbReference type="EC" id="2.7.13.3" evidence="4"/>
<dbReference type="Gene3D" id="3.30.565.10">
    <property type="entry name" value="Histidine kinase-like ATPase, C-terminal domain"/>
    <property type="match status" value="1"/>
</dbReference>
<dbReference type="InterPro" id="IPR005467">
    <property type="entry name" value="His_kinase_dom"/>
</dbReference>
<protein>
    <recommendedName>
        <fullName evidence="4">histidine kinase</fullName>
        <ecNumber evidence="4">2.7.13.3</ecNumber>
    </recommendedName>
</protein>
<dbReference type="PRINTS" id="PR00344">
    <property type="entry name" value="BCTRLSENSOR"/>
</dbReference>
<dbReference type="Gene3D" id="1.10.287.130">
    <property type="match status" value="1"/>
</dbReference>
<evidence type="ECO:0000256" key="3">
    <source>
        <dbReference type="ARBA" id="ARBA00004651"/>
    </source>
</evidence>
<evidence type="ECO:0000256" key="8">
    <source>
        <dbReference type="ARBA" id="ARBA00022692"/>
    </source>
</evidence>
<dbReference type="SUPFAM" id="SSF47384">
    <property type="entry name" value="Homodimeric domain of signal transducing histidine kinase"/>
    <property type="match status" value="1"/>
</dbReference>
<evidence type="ECO:0000256" key="13">
    <source>
        <dbReference type="ARBA" id="ARBA00023012"/>
    </source>
</evidence>
<keyword evidence="11" id="KW-0067">ATP-binding</keyword>
<dbReference type="SUPFAM" id="SSF158472">
    <property type="entry name" value="HAMP domain-like"/>
    <property type="match status" value="1"/>
</dbReference>
<dbReference type="InterPro" id="IPR006290">
    <property type="entry name" value="CztS_silS_copS"/>
</dbReference>
<dbReference type="InterPro" id="IPR050398">
    <property type="entry name" value="HssS/ArlS-like"/>
</dbReference>
<dbReference type="GO" id="GO:0000155">
    <property type="term" value="F:phosphorelay sensor kinase activity"/>
    <property type="evidence" value="ECO:0007669"/>
    <property type="project" value="InterPro"/>
</dbReference>
<evidence type="ECO:0000256" key="12">
    <source>
        <dbReference type="ARBA" id="ARBA00022989"/>
    </source>
</evidence>